<dbReference type="OrthoDB" id="9797480at2"/>
<keyword evidence="1" id="KW-0808">Transferase</keyword>
<dbReference type="InterPro" id="IPR000863">
    <property type="entry name" value="Sulfotransferase_dom"/>
</dbReference>
<proteinExistence type="predicted"/>
<dbReference type="PANTHER" id="PTHR10605:SF56">
    <property type="entry name" value="BIFUNCTIONAL HEPARAN SULFATE N-DEACETYLASE_N-SULFOTRANSFERASE"/>
    <property type="match status" value="1"/>
</dbReference>
<reference evidence="4 5" key="1">
    <citation type="submission" date="2019-01" db="EMBL/GenBank/DDBJ databases">
        <authorList>
            <person name="Brito A."/>
        </authorList>
    </citation>
    <scope>NUCLEOTIDE SEQUENCE [LARGE SCALE GENOMIC DNA]</scope>
    <source>
        <strain evidence="4">1</strain>
    </source>
</reference>
<evidence type="ECO:0000256" key="1">
    <source>
        <dbReference type="ARBA" id="ARBA00022679"/>
    </source>
</evidence>
<name>A0A563VX86_9CYAN</name>
<dbReference type="EMBL" id="CAACVJ010000335">
    <property type="protein sequence ID" value="VEP16049.1"/>
    <property type="molecule type" value="Genomic_DNA"/>
</dbReference>
<evidence type="ECO:0000256" key="2">
    <source>
        <dbReference type="ARBA" id="ARBA00023180"/>
    </source>
</evidence>
<keyword evidence="2" id="KW-0325">Glycoprotein</keyword>
<organism evidence="4 5">
    <name type="scientific">Hyella patelloides LEGE 07179</name>
    <dbReference type="NCBI Taxonomy" id="945734"/>
    <lineage>
        <taxon>Bacteria</taxon>
        <taxon>Bacillati</taxon>
        <taxon>Cyanobacteriota</taxon>
        <taxon>Cyanophyceae</taxon>
        <taxon>Pleurocapsales</taxon>
        <taxon>Hyellaceae</taxon>
        <taxon>Hyella</taxon>
    </lineage>
</organism>
<dbReference type="AlphaFoldDB" id="A0A563VX86"/>
<dbReference type="RefSeq" id="WP_144865807.1">
    <property type="nucleotide sequence ID" value="NZ_LR213800.1"/>
</dbReference>
<protein>
    <recommendedName>
        <fullName evidence="3">Sulfotransferase domain-containing protein</fullName>
    </recommendedName>
</protein>
<dbReference type="InterPro" id="IPR027417">
    <property type="entry name" value="P-loop_NTPase"/>
</dbReference>
<dbReference type="Gene3D" id="3.40.50.300">
    <property type="entry name" value="P-loop containing nucleotide triphosphate hydrolases"/>
    <property type="match status" value="1"/>
</dbReference>
<dbReference type="GO" id="GO:0008146">
    <property type="term" value="F:sulfotransferase activity"/>
    <property type="evidence" value="ECO:0007669"/>
    <property type="project" value="InterPro"/>
</dbReference>
<dbReference type="Proteomes" id="UP000320055">
    <property type="component" value="Unassembled WGS sequence"/>
</dbReference>
<accession>A0A563VX86</accession>
<sequence>MKLPNLVIAGVVKAGTTSLYSYLSLHPDICCSTVKETCYFSYHRYGEWDPWYNDSKDPFEQYQNYFCHCEDQKYVMEATPGYFEGEMKVAQTIKNVLGDHVKIIIILREPVSRLISFFKYKKSRLELDKELSLVEYLQQCEALTPQERVKKENDKYWGIEGGFYANYLEDWLNVFGESVYISFFDELQNNPKLFLSKICAWLEIDNTVWESQDLTVENKSLNYKNKYLQELALWLNLKAERFWRANPGIKRSLRNFYYNLNNMPYQEEIKQQTFNYLQSLYQPYNQKLAAQLLAVNYTDLPQWLRF</sequence>
<keyword evidence="5" id="KW-1185">Reference proteome</keyword>
<dbReference type="InterPro" id="IPR037359">
    <property type="entry name" value="NST/OST"/>
</dbReference>
<evidence type="ECO:0000259" key="3">
    <source>
        <dbReference type="Pfam" id="PF00685"/>
    </source>
</evidence>
<gene>
    <name evidence="4" type="ORF">H1P_400005</name>
</gene>
<evidence type="ECO:0000313" key="5">
    <source>
        <dbReference type="Proteomes" id="UP000320055"/>
    </source>
</evidence>
<feature type="domain" description="Sulfotransferase" evidence="3">
    <location>
        <begin position="4"/>
        <end position="229"/>
    </location>
</feature>
<evidence type="ECO:0000313" key="4">
    <source>
        <dbReference type="EMBL" id="VEP16049.1"/>
    </source>
</evidence>
<dbReference type="SUPFAM" id="SSF52540">
    <property type="entry name" value="P-loop containing nucleoside triphosphate hydrolases"/>
    <property type="match status" value="1"/>
</dbReference>
<dbReference type="PANTHER" id="PTHR10605">
    <property type="entry name" value="HEPARAN SULFATE SULFOTRANSFERASE"/>
    <property type="match status" value="1"/>
</dbReference>
<dbReference type="Pfam" id="PF00685">
    <property type="entry name" value="Sulfotransfer_1"/>
    <property type="match status" value="1"/>
</dbReference>